<dbReference type="Proteomes" id="UP001604335">
    <property type="component" value="Unassembled WGS sequence"/>
</dbReference>
<keyword evidence="2" id="KW-1185">Reference proteome</keyword>
<evidence type="ECO:0000313" key="2">
    <source>
        <dbReference type="Proteomes" id="UP001604335"/>
    </source>
</evidence>
<gene>
    <name evidence="1" type="ORF">VPK24_02360</name>
</gene>
<name>A0ABW7C5H2_9CYAN</name>
<dbReference type="EMBL" id="JAZAQF010000012">
    <property type="protein sequence ID" value="MFG3816465.1"/>
    <property type="molecule type" value="Genomic_DNA"/>
</dbReference>
<proteinExistence type="predicted"/>
<accession>A0ABW7C5H2</accession>
<evidence type="ECO:0000313" key="1">
    <source>
        <dbReference type="EMBL" id="MFG3816465.1"/>
    </source>
</evidence>
<dbReference type="RefSeq" id="WP_099535054.1">
    <property type="nucleotide sequence ID" value="NZ_JAZAQF010000012.1"/>
</dbReference>
<reference evidence="2" key="1">
    <citation type="journal article" date="2024" name="Algal Res.">
        <title>Biochemical, toxicological and genomic investigation of a high-biomass producing Limnothrix strain isolated from Italian shallow drinking water reservoir.</title>
        <authorList>
            <person name="Simonazzi M."/>
            <person name="Shishido T.K."/>
            <person name="Delbaje E."/>
            <person name="Wahlsten M."/>
            <person name="Fewer D.P."/>
            <person name="Sivonen K."/>
            <person name="Pezzolesi L."/>
            <person name="Pistocchi R."/>
        </authorList>
    </citation>
    <scope>NUCLEOTIDE SEQUENCE [LARGE SCALE GENOMIC DNA]</scope>
    <source>
        <strain evidence="2">LRLZ20PSL1</strain>
    </source>
</reference>
<sequence>MISQAIARYIEGTDSSHKPWLLVQLRLAKLEEQRDRLSPAEYSQALADIHQDLMNLGEWWVGREQEMFRPHGPGGNE</sequence>
<organism evidence="1 2">
    <name type="scientific">Limnothrix redekei LRLZ20PSL1</name>
    <dbReference type="NCBI Taxonomy" id="3112953"/>
    <lineage>
        <taxon>Bacteria</taxon>
        <taxon>Bacillati</taxon>
        <taxon>Cyanobacteriota</taxon>
        <taxon>Cyanophyceae</taxon>
        <taxon>Pseudanabaenales</taxon>
        <taxon>Pseudanabaenaceae</taxon>
        <taxon>Limnothrix</taxon>
    </lineage>
</organism>
<protein>
    <submittedName>
        <fullName evidence="1">Uncharacterized protein</fullName>
    </submittedName>
</protein>
<comment type="caution">
    <text evidence="1">The sequence shown here is derived from an EMBL/GenBank/DDBJ whole genome shotgun (WGS) entry which is preliminary data.</text>
</comment>